<comment type="similarity">
    <text evidence="3 10">Belongs to the FliL family.</text>
</comment>
<dbReference type="InterPro" id="IPR005503">
    <property type="entry name" value="FliL"/>
</dbReference>
<keyword evidence="12" id="KW-0282">Flagellum</keyword>
<evidence type="ECO:0000256" key="11">
    <source>
        <dbReference type="SAM" id="MobiDB-lite"/>
    </source>
</evidence>
<evidence type="ECO:0000313" key="13">
    <source>
        <dbReference type="Proteomes" id="UP000784128"/>
    </source>
</evidence>
<dbReference type="EMBL" id="JAHDYS010000007">
    <property type="protein sequence ID" value="MBT1071942.1"/>
    <property type="molecule type" value="Genomic_DNA"/>
</dbReference>
<comment type="subcellular location">
    <subcellularLocation>
        <location evidence="2">Cell membrane</location>
        <topology evidence="2">Single-pass membrane protein</topology>
    </subcellularLocation>
</comment>
<keyword evidence="5 10" id="KW-0145">Chemotaxis</keyword>
<evidence type="ECO:0000256" key="10">
    <source>
        <dbReference type="RuleBase" id="RU364125"/>
    </source>
</evidence>
<keyword evidence="7 10" id="KW-0283">Flagellar rotation</keyword>
<keyword evidence="12" id="KW-0966">Cell projection</keyword>
<proteinExistence type="inferred from homology"/>
<evidence type="ECO:0000256" key="1">
    <source>
        <dbReference type="ARBA" id="ARBA00002254"/>
    </source>
</evidence>
<accession>A0ABS5U8E0</accession>
<gene>
    <name evidence="12" type="ORF">KJB30_09115</name>
</gene>
<evidence type="ECO:0000256" key="8">
    <source>
        <dbReference type="ARBA" id="ARBA00022989"/>
    </source>
</evidence>
<sequence length="184" mass="19579">MAKEDQAPEVEGEGGKKKMFIIIGAGVAVAVILGLVVFMMMGKGDKKEKEGEGTKTEAKAEGHGAAEAPKDGGHGGGKEGAANAAANMFALEPFIVNIYDGQELRYLKVKVEIEMASPAVKADLDARLAPIRDTILVLLSTKTLQDIQDVQGKNQLKDEILASINKIIPPGKIAKVYFTDFVVQ</sequence>
<keyword evidence="13" id="KW-1185">Reference proteome</keyword>
<evidence type="ECO:0000256" key="7">
    <source>
        <dbReference type="ARBA" id="ARBA00022779"/>
    </source>
</evidence>
<dbReference type="RefSeq" id="WP_214298293.1">
    <property type="nucleotide sequence ID" value="NZ_JAHDYS010000007.1"/>
</dbReference>
<keyword evidence="12" id="KW-0969">Cilium</keyword>
<comment type="function">
    <text evidence="1 10">Controls the rotational direction of flagella during chemotaxis.</text>
</comment>
<dbReference type="PANTHER" id="PTHR35091">
    <property type="entry name" value="FLAGELLAR PROTEIN FLIL"/>
    <property type="match status" value="1"/>
</dbReference>
<keyword evidence="6 10" id="KW-0812">Transmembrane</keyword>
<evidence type="ECO:0000256" key="2">
    <source>
        <dbReference type="ARBA" id="ARBA00004162"/>
    </source>
</evidence>
<protein>
    <recommendedName>
        <fullName evidence="10">Flagellar protein FliL</fullName>
    </recommendedName>
</protein>
<evidence type="ECO:0000256" key="6">
    <source>
        <dbReference type="ARBA" id="ARBA00022692"/>
    </source>
</evidence>
<keyword evidence="4 10" id="KW-1003">Cell membrane</keyword>
<evidence type="ECO:0000256" key="9">
    <source>
        <dbReference type="ARBA" id="ARBA00023136"/>
    </source>
</evidence>
<evidence type="ECO:0000313" key="12">
    <source>
        <dbReference type="EMBL" id="MBT1071942.1"/>
    </source>
</evidence>
<feature type="transmembrane region" description="Helical" evidence="10">
    <location>
        <begin position="20"/>
        <end position="41"/>
    </location>
</feature>
<reference evidence="12 13" key="1">
    <citation type="submission" date="2021-05" db="EMBL/GenBank/DDBJ databases">
        <title>The draft genome of Geobacter chapellei DSM 13688.</title>
        <authorList>
            <person name="Xu Z."/>
            <person name="Masuda Y."/>
            <person name="Itoh H."/>
            <person name="Senoo K."/>
        </authorList>
    </citation>
    <scope>NUCLEOTIDE SEQUENCE [LARGE SCALE GENOMIC DNA]</scope>
    <source>
        <strain evidence="12 13">DSM 13688</strain>
    </source>
</reference>
<evidence type="ECO:0000256" key="3">
    <source>
        <dbReference type="ARBA" id="ARBA00008281"/>
    </source>
</evidence>
<feature type="compositionally biased region" description="Basic and acidic residues" evidence="11">
    <location>
        <begin position="46"/>
        <end position="77"/>
    </location>
</feature>
<organism evidence="12 13">
    <name type="scientific">Pelotalea chapellei</name>
    <dbReference type="NCBI Taxonomy" id="44671"/>
    <lineage>
        <taxon>Bacteria</taxon>
        <taxon>Pseudomonadati</taxon>
        <taxon>Thermodesulfobacteriota</taxon>
        <taxon>Desulfuromonadia</taxon>
        <taxon>Geobacterales</taxon>
        <taxon>Geobacteraceae</taxon>
        <taxon>Pelotalea</taxon>
    </lineage>
</organism>
<keyword evidence="9 10" id="KW-0472">Membrane</keyword>
<dbReference type="Pfam" id="PF03748">
    <property type="entry name" value="FliL"/>
    <property type="match status" value="1"/>
</dbReference>
<evidence type="ECO:0000256" key="5">
    <source>
        <dbReference type="ARBA" id="ARBA00022500"/>
    </source>
</evidence>
<comment type="caution">
    <text evidence="12">The sequence shown here is derived from an EMBL/GenBank/DDBJ whole genome shotgun (WGS) entry which is preliminary data.</text>
</comment>
<dbReference type="Proteomes" id="UP000784128">
    <property type="component" value="Unassembled WGS sequence"/>
</dbReference>
<keyword evidence="8 10" id="KW-1133">Transmembrane helix</keyword>
<name>A0ABS5U8E0_9BACT</name>
<dbReference type="PANTHER" id="PTHR35091:SF2">
    <property type="entry name" value="FLAGELLAR PROTEIN FLIL"/>
    <property type="match status" value="1"/>
</dbReference>
<evidence type="ECO:0000256" key="4">
    <source>
        <dbReference type="ARBA" id="ARBA00022475"/>
    </source>
</evidence>
<feature type="region of interest" description="Disordered" evidence="11">
    <location>
        <begin position="46"/>
        <end position="79"/>
    </location>
</feature>